<feature type="region of interest" description="Disordered" evidence="1">
    <location>
        <begin position="503"/>
        <end position="680"/>
    </location>
</feature>
<proteinExistence type="predicted"/>
<evidence type="ECO:0000313" key="3">
    <source>
        <dbReference type="Proteomes" id="UP000184330"/>
    </source>
</evidence>
<dbReference type="EMBL" id="FJOG01000006">
    <property type="protein sequence ID" value="CZR55080.1"/>
    <property type="molecule type" value="Genomic_DNA"/>
</dbReference>
<feature type="compositionally biased region" description="Low complexity" evidence="1">
    <location>
        <begin position="92"/>
        <end position="114"/>
    </location>
</feature>
<organism evidence="2 3">
    <name type="scientific">Phialocephala subalpina</name>
    <dbReference type="NCBI Taxonomy" id="576137"/>
    <lineage>
        <taxon>Eukaryota</taxon>
        <taxon>Fungi</taxon>
        <taxon>Dikarya</taxon>
        <taxon>Ascomycota</taxon>
        <taxon>Pezizomycotina</taxon>
        <taxon>Leotiomycetes</taxon>
        <taxon>Helotiales</taxon>
        <taxon>Mollisiaceae</taxon>
        <taxon>Phialocephala</taxon>
        <taxon>Phialocephala fortinii species complex</taxon>
    </lineage>
</organism>
<name>A0A1L7WQN1_9HELO</name>
<keyword evidence="3" id="KW-1185">Reference proteome</keyword>
<protein>
    <submittedName>
        <fullName evidence="2">Uncharacterized protein</fullName>
    </submittedName>
</protein>
<dbReference type="Proteomes" id="UP000184330">
    <property type="component" value="Unassembled WGS sequence"/>
</dbReference>
<accession>A0A1L7WQN1</accession>
<reference evidence="2 3" key="1">
    <citation type="submission" date="2016-03" db="EMBL/GenBank/DDBJ databases">
        <authorList>
            <person name="Ploux O."/>
        </authorList>
    </citation>
    <scope>NUCLEOTIDE SEQUENCE [LARGE SCALE GENOMIC DNA]</scope>
    <source>
        <strain evidence="2 3">UAMH 11012</strain>
    </source>
</reference>
<dbReference type="AlphaFoldDB" id="A0A1L7WQN1"/>
<evidence type="ECO:0000313" key="2">
    <source>
        <dbReference type="EMBL" id="CZR55080.1"/>
    </source>
</evidence>
<feature type="region of interest" description="Disordered" evidence="1">
    <location>
        <begin position="90"/>
        <end position="119"/>
    </location>
</feature>
<feature type="region of interest" description="Disordered" evidence="1">
    <location>
        <begin position="434"/>
        <end position="454"/>
    </location>
</feature>
<sequence length="777" mass="84270">MSDTLHVGLAFEQESDAFIDIIESTIKTQAETRTLRQDYQLRRRTSANFLRRSVFFNQLSRTTGVPTADNAQAAVSDGSTNIYTPAVLDNATNDTTLPGTSTPTSSSASTSPESTSDEVVEAPLAQFRVGYDPKLGRKPTNIDEVLRASDFYLGEFKKNLRVALLMDLGKYQHSMHKKAENMKARLRKIKKEGYEHFENSRELGEWNLLNLLKDLDGAEHVVNAIAEIHKTNEAELAEDAAQAAIEAEFSPHAGSTHENPLFITDNRHSEHFPGPITEHYHEHEETALTEKVVSLKQASESVAVSVEKDGDDDIMGLIFRPLTYIDADSDYEDMAADTSGSLDPFTTLDKNKDAEVGSPAPVFYPPIYVDDDEAMVVDTLVKATAPDLFNTTSVSEDGAVGTPMGSAGENSRMSLDFICSPCNLFAETPGTGQINGLPVRNTDSSPAKEGTPTSVTKKFAALVERSPIKKSVVNGKSNNRRKTFMGFIDDSDNENDVFGPAKSPETFGKTVENPAVDPDSDDEPIVSTKKSRASGKSIGKIVEKHEPTLGYDSDGENIGPAKKFRGSAKKVVIESDTEDAATNKSGSVASAAENRRTREDSGTGSTSPLVGNKNPSHTLAKSIEDIDGTFPNDDASSYASTIPNTPVQGRKHARSLSPFEDIPSTARNSHTSLFGSSNSHISNSRTSLFAFSNENTRHPVRTPSYSPISHIRLVTSPVPYVALDLAGGDLFGKPVEKKRKVEGSQVHDVAMGRGSEREAKSKGKSRTKIIAEAYAKK</sequence>
<feature type="compositionally biased region" description="Polar residues" evidence="1">
    <location>
        <begin position="602"/>
        <end position="619"/>
    </location>
</feature>
<dbReference type="OrthoDB" id="10453723at2759"/>
<evidence type="ECO:0000256" key="1">
    <source>
        <dbReference type="SAM" id="MobiDB-lite"/>
    </source>
</evidence>
<feature type="compositionally biased region" description="Polar residues" evidence="1">
    <location>
        <begin position="634"/>
        <end position="647"/>
    </location>
</feature>
<gene>
    <name evidence="2" type="ORF">PAC_04966</name>
</gene>
<feature type="compositionally biased region" description="Polar residues" evidence="1">
    <location>
        <begin position="441"/>
        <end position="454"/>
    </location>
</feature>